<keyword evidence="8 9" id="KW-0326">Glycosidase</keyword>
<evidence type="ECO:0000256" key="4">
    <source>
        <dbReference type="ARBA" id="ARBA00022525"/>
    </source>
</evidence>
<dbReference type="GO" id="GO:0005576">
    <property type="term" value="C:extracellular region"/>
    <property type="evidence" value="ECO:0007669"/>
    <property type="project" value="UniProtKB-SubCell"/>
</dbReference>
<feature type="signal peptide" evidence="10">
    <location>
        <begin position="1"/>
        <end position="19"/>
    </location>
</feature>
<dbReference type="PROSITE" id="PS00512">
    <property type="entry name" value="ALPHA_GALACTOSIDASE"/>
    <property type="match status" value="1"/>
</dbReference>
<comment type="similarity">
    <text evidence="3 9">Belongs to the glycosyl hydrolase 27 family.</text>
</comment>
<comment type="catalytic activity">
    <reaction evidence="1 9">
        <text>Hydrolysis of terminal, non-reducing alpha-D-galactose residues in alpha-D-galactosides, including galactose oligosaccharides, galactomannans and galactolipids.</text>
        <dbReference type="EC" id="3.2.1.22"/>
    </reaction>
</comment>
<dbReference type="OrthoDB" id="5795902at2759"/>
<evidence type="ECO:0000256" key="9">
    <source>
        <dbReference type="RuleBase" id="RU361168"/>
    </source>
</evidence>
<dbReference type="InterPro" id="IPR041233">
    <property type="entry name" value="Melibiase_C"/>
</dbReference>
<dbReference type="PRINTS" id="PR00740">
    <property type="entry name" value="GLHYDRLASE27"/>
</dbReference>
<dbReference type="InterPro" id="IPR002241">
    <property type="entry name" value="Glyco_hydro_27"/>
</dbReference>
<feature type="chain" id="PRO_5040362045" description="Alpha-galactosidase" evidence="10">
    <location>
        <begin position="20"/>
        <end position="428"/>
    </location>
</feature>
<dbReference type="Gene3D" id="3.20.20.70">
    <property type="entry name" value="Aldolase class I"/>
    <property type="match status" value="1"/>
</dbReference>
<evidence type="ECO:0000313" key="13">
    <source>
        <dbReference type="Proteomes" id="UP000772434"/>
    </source>
</evidence>
<keyword evidence="9" id="KW-1015">Disulfide bond</keyword>
<dbReference type="Pfam" id="PF16499">
    <property type="entry name" value="Melibiase_2"/>
    <property type="match status" value="1"/>
</dbReference>
<dbReference type="CDD" id="cd14792">
    <property type="entry name" value="GH27"/>
    <property type="match status" value="1"/>
</dbReference>
<evidence type="ECO:0000256" key="10">
    <source>
        <dbReference type="SAM" id="SignalP"/>
    </source>
</evidence>
<evidence type="ECO:0000256" key="7">
    <source>
        <dbReference type="ARBA" id="ARBA00023180"/>
    </source>
</evidence>
<keyword evidence="6 9" id="KW-0378">Hydrolase</keyword>
<organism evidence="12 13">
    <name type="scientific">Rhodocollybia butyracea</name>
    <dbReference type="NCBI Taxonomy" id="206335"/>
    <lineage>
        <taxon>Eukaryota</taxon>
        <taxon>Fungi</taxon>
        <taxon>Dikarya</taxon>
        <taxon>Basidiomycota</taxon>
        <taxon>Agaricomycotina</taxon>
        <taxon>Agaricomycetes</taxon>
        <taxon>Agaricomycetidae</taxon>
        <taxon>Agaricales</taxon>
        <taxon>Marasmiineae</taxon>
        <taxon>Omphalotaceae</taxon>
        <taxon>Rhodocollybia</taxon>
    </lineage>
</organism>
<keyword evidence="13" id="KW-1185">Reference proteome</keyword>
<dbReference type="InterPro" id="IPR013785">
    <property type="entry name" value="Aldolase_TIM"/>
</dbReference>
<protein>
    <recommendedName>
        <fullName evidence="9">Alpha-galactosidase</fullName>
        <ecNumber evidence="9">3.2.1.22</ecNumber>
    </recommendedName>
    <alternativeName>
        <fullName evidence="9">Melibiase</fullName>
    </alternativeName>
</protein>
<evidence type="ECO:0000256" key="6">
    <source>
        <dbReference type="ARBA" id="ARBA00022801"/>
    </source>
</evidence>
<evidence type="ECO:0000256" key="8">
    <source>
        <dbReference type="ARBA" id="ARBA00023295"/>
    </source>
</evidence>
<feature type="domain" description="Alpha galactosidase C-terminal" evidence="11">
    <location>
        <begin position="352"/>
        <end position="427"/>
    </location>
</feature>
<dbReference type="PANTHER" id="PTHR11452:SF61">
    <property type="entry name" value="ALPHA-GALACTOSIDASE B-RELATED"/>
    <property type="match status" value="1"/>
</dbReference>
<evidence type="ECO:0000256" key="3">
    <source>
        <dbReference type="ARBA" id="ARBA00009743"/>
    </source>
</evidence>
<dbReference type="InterPro" id="IPR017853">
    <property type="entry name" value="GH"/>
</dbReference>
<dbReference type="Proteomes" id="UP000772434">
    <property type="component" value="Unassembled WGS sequence"/>
</dbReference>
<evidence type="ECO:0000259" key="11">
    <source>
        <dbReference type="Pfam" id="PF17801"/>
    </source>
</evidence>
<name>A0A9P5PVU7_9AGAR</name>
<dbReference type="InterPro" id="IPR013780">
    <property type="entry name" value="Glyco_hydro_b"/>
</dbReference>
<evidence type="ECO:0000256" key="1">
    <source>
        <dbReference type="ARBA" id="ARBA00001255"/>
    </source>
</evidence>
<proteinExistence type="inferred from homology"/>
<evidence type="ECO:0000256" key="2">
    <source>
        <dbReference type="ARBA" id="ARBA00004613"/>
    </source>
</evidence>
<dbReference type="Gene3D" id="2.60.40.1180">
    <property type="entry name" value="Golgi alpha-mannosidase II"/>
    <property type="match status" value="1"/>
</dbReference>
<gene>
    <name evidence="12" type="ORF">BDP27DRAFT_1292827</name>
</gene>
<dbReference type="PANTHER" id="PTHR11452">
    <property type="entry name" value="ALPHA-GALACTOSIDASE/ALPHA-N-ACETYLGALACTOSAMINIDASE"/>
    <property type="match status" value="1"/>
</dbReference>
<evidence type="ECO:0000256" key="5">
    <source>
        <dbReference type="ARBA" id="ARBA00022729"/>
    </source>
</evidence>
<dbReference type="InterPro" id="IPR000111">
    <property type="entry name" value="Glyco_hydro_27/36_CS"/>
</dbReference>
<dbReference type="EC" id="3.2.1.22" evidence="9"/>
<keyword evidence="4" id="KW-0964">Secreted</keyword>
<dbReference type="SUPFAM" id="SSF51445">
    <property type="entry name" value="(Trans)glycosidases"/>
    <property type="match status" value="1"/>
</dbReference>
<dbReference type="EMBL" id="JADNRY010000044">
    <property type="protein sequence ID" value="KAF9070072.1"/>
    <property type="molecule type" value="Genomic_DNA"/>
</dbReference>
<reference evidence="12" key="1">
    <citation type="submission" date="2020-11" db="EMBL/GenBank/DDBJ databases">
        <authorList>
            <consortium name="DOE Joint Genome Institute"/>
            <person name="Ahrendt S."/>
            <person name="Riley R."/>
            <person name="Andreopoulos W."/>
            <person name="Labutti K."/>
            <person name="Pangilinan J."/>
            <person name="Ruiz-Duenas F.J."/>
            <person name="Barrasa J.M."/>
            <person name="Sanchez-Garcia M."/>
            <person name="Camarero S."/>
            <person name="Miyauchi S."/>
            <person name="Serrano A."/>
            <person name="Linde D."/>
            <person name="Babiker R."/>
            <person name="Drula E."/>
            <person name="Ayuso-Fernandez I."/>
            <person name="Pacheco R."/>
            <person name="Padilla G."/>
            <person name="Ferreira P."/>
            <person name="Barriuso J."/>
            <person name="Kellner H."/>
            <person name="Castanera R."/>
            <person name="Alfaro M."/>
            <person name="Ramirez L."/>
            <person name="Pisabarro A.G."/>
            <person name="Kuo A."/>
            <person name="Tritt A."/>
            <person name="Lipzen A."/>
            <person name="He G."/>
            <person name="Yan M."/>
            <person name="Ng V."/>
            <person name="Cullen D."/>
            <person name="Martin F."/>
            <person name="Rosso M.-N."/>
            <person name="Henrissat B."/>
            <person name="Hibbett D."/>
            <person name="Martinez A.T."/>
            <person name="Grigoriev I.V."/>
        </authorList>
    </citation>
    <scope>NUCLEOTIDE SEQUENCE</scope>
    <source>
        <strain evidence="12">AH 40177</strain>
    </source>
</reference>
<dbReference type="AlphaFoldDB" id="A0A9P5PVU7"/>
<dbReference type="GO" id="GO:0004557">
    <property type="term" value="F:alpha-galactosidase activity"/>
    <property type="evidence" value="ECO:0007669"/>
    <property type="project" value="UniProtKB-EC"/>
</dbReference>
<comment type="caution">
    <text evidence="12">The sequence shown here is derived from an EMBL/GenBank/DDBJ whole genome shotgun (WGS) entry which is preliminary data.</text>
</comment>
<comment type="subcellular location">
    <subcellularLocation>
        <location evidence="2">Secreted</location>
    </subcellularLocation>
</comment>
<sequence length="428" mass="46605">MYHLWNLLWACLVSNPFYPHVPSSTGANTASTPSQIAAAAPTTPPSTLTGRLPALGWNHWNAYGCDINEIKIISAANELVSLGLKDAGYEYINIDDCWSLMQRNPKTNELVPDPSKFPNGISGVAAEVHALGLKLGIYSDAGTATCAGYPGSLGTESLDAATFSSWGIDYLKYDNCFVPKNWTDSPDYDDWYNSNSAIRYRQMGAALAEQSIPIQLDLCIWGDANVWDWGARVGHSWRMSFDSSPTWSYITEIIAINVQYLSSIDFFSHNDMDMMEIGNGNLTIQEQRTHMAAWVLFKSPILLGTDLSLLSSTQISIITNPELLAFHQDSTVGIPAAPFNASASSSASSIPEYYAGSSSKGVHVFIINTFSTSATKTFTIANVPGLSGNGPFVVHDMWEGSDLPGTYSLDSSFSIRVDPHDTVAYRIT</sequence>
<dbReference type="GO" id="GO:0005975">
    <property type="term" value="P:carbohydrate metabolic process"/>
    <property type="evidence" value="ECO:0007669"/>
    <property type="project" value="InterPro"/>
</dbReference>
<keyword evidence="7" id="KW-0325">Glycoprotein</keyword>
<evidence type="ECO:0000313" key="12">
    <source>
        <dbReference type="EMBL" id="KAF9070072.1"/>
    </source>
</evidence>
<accession>A0A9P5PVU7</accession>
<dbReference type="Pfam" id="PF17801">
    <property type="entry name" value="Melibiase_C"/>
    <property type="match status" value="1"/>
</dbReference>
<dbReference type="SUPFAM" id="SSF51011">
    <property type="entry name" value="Glycosyl hydrolase domain"/>
    <property type="match status" value="1"/>
</dbReference>
<keyword evidence="5 10" id="KW-0732">Signal</keyword>